<feature type="region of interest" description="Disordered" evidence="2">
    <location>
        <begin position="349"/>
        <end position="441"/>
    </location>
</feature>
<dbReference type="Gene3D" id="3.10.20.90">
    <property type="entry name" value="Phosphatidylinositol 3-kinase Catalytic Subunit, Chain A, domain 1"/>
    <property type="match status" value="1"/>
</dbReference>
<feature type="region of interest" description="Disordered" evidence="2">
    <location>
        <begin position="674"/>
        <end position="711"/>
    </location>
</feature>
<feature type="region of interest" description="Disordered" evidence="2">
    <location>
        <begin position="1044"/>
        <end position="1110"/>
    </location>
</feature>
<feature type="compositionally biased region" description="Polar residues" evidence="2">
    <location>
        <begin position="504"/>
        <end position="513"/>
    </location>
</feature>
<feature type="compositionally biased region" description="Polar residues" evidence="2">
    <location>
        <begin position="1213"/>
        <end position="1230"/>
    </location>
</feature>
<feature type="region of interest" description="Disordered" evidence="2">
    <location>
        <begin position="83"/>
        <end position="313"/>
    </location>
</feature>
<feature type="compositionally biased region" description="Polar residues" evidence="2">
    <location>
        <begin position="1183"/>
        <end position="1192"/>
    </location>
</feature>
<dbReference type="GO" id="GO:0003779">
    <property type="term" value="F:actin binding"/>
    <property type="evidence" value="ECO:0007669"/>
    <property type="project" value="InterPro"/>
</dbReference>
<keyword evidence="1" id="KW-0175">Coiled coil</keyword>
<evidence type="ECO:0000259" key="3">
    <source>
        <dbReference type="PROSITE" id="PS51082"/>
    </source>
</evidence>
<feature type="compositionally biased region" description="Basic and acidic residues" evidence="2">
    <location>
        <begin position="389"/>
        <end position="398"/>
    </location>
</feature>
<organism evidence="4">
    <name type="scientific">Rhipicephalus pulchellus</name>
    <name type="common">Yellow backed tick</name>
    <name type="synonym">Dermacentor pulchellus</name>
    <dbReference type="NCBI Taxonomy" id="72859"/>
    <lineage>
        <taxon>Eukaryota</taxon>
        <taxon>Metazoa</taxon>
        <taxon>Ecdysozoa</taxon>
        <taxon>Arthropoda</taxon>
        <taxon>Chelicerata</taxon>
        <taxon>Arachnida</taxon>
        <taxon>Acari</taxon>
        <taxon>Parasitiformes</taxon>
        <taxon>Ixodida</taxon>
        <taxon>Ixodoidea</taxon>
        <taxon>Ixodidae</taxon>
        <taxon>Rhipicephalinae</taxon>
        <taxon>Rhipicephalus</taxon>
        <taxon>Rhipicephalus</taxon>
    </lineage>
</organism>
<dbReference type="AlphaFoldDB" id="L7MB71"/>
<feature type="compositionally biased region" description="Low complexity" evidence="2">
    <location>
        <begin position="1093"/>
        <end position="1104"/>
    </location>
</feature>
<feature type="compositionally biased region" description="Polar residues" evidence="2">
    <location>
        <begin position="406"/>
        <end position="416"/>
    </location>
</feature>
<feature type="compositionally biased region" description="Basic and acidic residues" evidence="2">
    <location>
        <begin position="682"/>
        <end position="707"/>
    </location>
</feature>
<feature type="compositionally biased region" description="Basic and acidic residues" evidence="2">
    <location>
        <begin position="987"/>
        <end position="996"/>
    </location>
</feature>
<feature type="compositionally biased region" description="Pro residues" evidence="2">
    <location>
        <begin position="134"/>
        <end position="147"/>
    </location>
</feature>
<feature type="compositionally biased region" description="Polar residues" evidence="2">
    <location>
        <begin position="756"/>
        <end position="767"/>
    </location>
</feature>
<feature type="compositionally biased region" description="Basic and acidic residues" evidence="2">
    <location>
        <begin position="546"/>
        <end position="561"/>
    </location>
</feature>
<feature type="domain" description="WH2" evidence="3">
    <location>
        <begin position="1233"/>
        <end position="1253"/>
    </location>
</feature>
<feature type="compositionally biased region" description="Polar residues" evidence="2">
    <location>
        <begin position="805"/>
        <end position="831"/>
    </location>
</feature>
<feature type="compositionally biased region" description="Polar residues" evidence="2">
    <location>
        <begin position="1070"/>
        <end position="1080"/>
    </location>
</feature>
<feature type="compositionally biased region" description="Polar residues" evidence="2">
    <location>
        <begin position="591"/>
        <end position="608"/>
    </location>
</feature>
<accession>L7MB71</accession>
<feature type="compositionally biased region" description="Polar residues" evidence="2">
    <location>
        <begin position="230"/>
        <end position="242"/>
    </location>
</feature>
<feature type="compositionally biased region" description="Polar residues" evidence="2">
    <location>
        <begin position="371"/>
        <end position="382"/>
    </location>
</feature>
<feature type="compositionally biased region" description="Low complexity" evidence="2">
    <location>
        <begin position="609"/>
        <end position="619"/>
    </location>
</feature>
<reference evidence="4" key="2">
    <citation type="journal article" date="2015" name="J. Proteomics">
        <title>Sexual differences in the sialomes of the zebra tick, Rhipicephalus pulchellus.</title>
        <authorList>
            <person name="Tan A.W."/>
            <person name="Francischetti I.M."/>
            <person name="Slovak M."/>
            <person name="Kini R.M."/>
            <person name="Ribeiro J.M."/>
        </authorList>
    </citation>
    <scope>NUCLEOTIDE SEQUENCE</scope>
    <source>
        <tissue evidence="4">Salivary gland</tissue>
    </source>
</reference>
<feature type="region of interest" description="Disordered" evidence="2">
    <location>
        <begin position="959"/>
        <end position="1031"/>
    </location>
</feature>
<feature type="compositionally biased region" description="Polar residues" evidence="2">
    <location>
        <begin position="204"/>
        <end position="217"/>
    </location>
</feature>
<sequence length="1269" mass="135009">MVLRLPLTTTLGELRQNVCTEKNLDPQGYQLVRPGIPTRPLDLGCTLQEYGASEVTLLSNRTLANNIQNSTADIMSYSLNQENKRGSQVFPHHSGSKGSLTGSSSDGASSRGTSPTRSELPTVFARPTSKKRPAPPPPLPASPPPTIPEQESDTTTLPAKGGRREGAGHSRQSSDSSGYHEASVLSDLPDTPSPEAVQGRPNCNLRQESPSRTTGTTAAVHRRSAPVETGSRSVRPQSTISEAGTIGHAKKRKAPPPPPLALHTPAATQPAAETTKPTSTQPAANPDVSERLAEPSPPAAAEKDDGPSQYDETALKKLVYSHIDATFDSIEDPDSLVADNSACVSDSASWEYTIPEPPSPFRTRAGVASEPSATSQSLTKIESPQPESPKSDLSRDDSGLVEDLGSRNSSTSVNIETQNFSSSSTNQSDLKCAKKDASAPATTVATTVLVESVVLQETVLCQGSVKALTEEPVEAAEKEQHSESINEGSSSETSSLSAVTSEEPVSSQLNVLDQDQESDESASVITKQPIPRRDSLQIYRLKEVKVSTREVDTHSPEKQDVPEPALETSTCKMQEESPSSVPEEEVLVQTVVVNQGQKGGQTKATVQASSLESSSSGPSNADVPKGNCTAVGNLEGKSCETSQASTLDRQELVKMSSYPNAAEKTVHLEEILWEASDGVPSEVKETEASAPKEETRLSQRQDTEKISRPRSVVGGPISFSIGSLGSYKTEVVDDIYSGHSNKPNYERFRNIKVISPSTASSGTQRAATSKVAAGPAVGSATLTHPDGRQASEGESTFTVKIGSWESDNQGLKHSSKQSVSTADLRPSQSISHVSREVGQLQFEEEKDILLNEYARLQEQFVAWTQQLESNQNLLEDKKIVPSAVAPSTVTAPPAVVASQQPQASSSSAVNGQHEVRVSTLPRVKPVRPLSLVEERSRAFKQPGSSEPMTAPVVSFGTWKDQREDQRVTASVSSSLNRQRAVGGLEGVEEKTSKAIKPEASAKTVNSSVKPQAKPKPDTRKPTGILHAAPVVRGFSPEAIEKLSQEASLQQKLPQSQDQATPHQELPVAASVQQLQSSRPSSKARVTVTSLHASSESFTSSQQGSVADRRSLPPYLQSEIVRLAKKPSATSEQHLQATENATCSNNKPSIVQATLKSGVTVEPMASAHSVVKVNGHASAVEVKQAQSMNQPERSSVAPGKRPVSECDGPRKVTTGGQSSSQSAARNPQASAIGTRDILMDEIRNFGGKGSLRKVSTEPAWQLNVCGLRSA</sequence>
<proteinExistence type="evidence at transcript level"/>
<feature type="compositionally biased region" description="Basic and acidic residues" evidence="2">
    <location>
        <begin position="475"/>
        <end position="484"/>
    </location>
</feature>
<feature type="coiled-coil region" evidence="1">
    <location>
        <begin position="839"/>
        <end position="866"/>
    </location>
</feature>
<dbReference type="InterPro" id="IPR003124">
    <property type="entry name" value="WH2_dom"/>
</dbReference>
<evidence type="ECO:0000256" key="1">
    <source>
        <dbReference type="SAM" id="Coils"/>
    </source>
</evidence>
<feature type="compositionally biased region" description="Low complexity" evidence="2">
    <location>
        <begin position="96"/>
        <end position="114"/>
    </location>
</feature>
<feature type="compositionally biased region" description="Low complexity" evidence="2">
    <location>
        <begin position="261"/>
        <end position="278"/>
    </location>
</feature>
<protein>
    <recommendedName>
        <fullName evidence="3">WH2 domain-containing protein</fullName>
    </recommendedName>
</protein>
<feature type="region of interest" description="Disordered" evidence="2">
    <location>
        <begin position="546"/>
        <end position="644"/>
    </location>
</feature>
<feature type="region of interest" description="Disordered" evidence="2">
    <location>
        <begin position="756"/>
        <end position="831"/>
    </location>
</feature>
<dbReference type="EMBL" id="GACK01004601">
    <property type="protein sequence ID" value="JAA60433.1"/>
    <property type="molecule type" value="mRNA"/>
</dbReference>
<feature type="region of interest" description="Disordered" evidence="2">
    <location>
        <begin position="1182"/>
        <end position="1232"/>
    </location>
</feature>
<feature type="compositionally biased region" description="Polar residues" evidence="2">
    <location>
        <begin position="967"/>
        <end position="977"/>
    </location>
</feature>
<dbReference type="PROSITE" id="PS51082">
    <property type="entry name" value="WH2"/>
    <property type="match status" value="1"/>
</dbReference>
<evidence type="ECO:0000313" key="4">
    <source>
        <dbReference type="EMBL" id="JAA60433.1"/>
    </source>
</evidence>
<feature type="compositionally biased region" description="Low complexity" evidence="2">
    <location>
        <begin position="417"/>
        <end position="428"/>
    </location>
</feature>
<name>L7MB71_RHIPC</name>
<feature type="region of interest" description="Disordered" evidence="2">
    <location>
        <begin position="470"/>
        <end position="530"/>
    </location>
</feature>
<evidence type="ECO:0000256" key="2">
    <source>
        <dbReference type="SAM" id="MobiDB-lite"/>
    </source>
</evidence>
<feature type="compositionally biased region" description="Low complexity" evidence="2">
    <location>
        <begin position="485"/>
        <end position="503"/>
    </location>
</feature>
<feature type="compositionally biased region" description="Polar residues" evidence="2">
    <location>
        <begin position="1044"/>
        <end position="1061"/>
    </location>
</feature>
<reference evidence="4" key="1">
    <citation type="submission" date="2012-11" db="EMBL/GenBank/DDBJ databases">
        <authorList>
            <person name="Lucero-Rivera Y.E."/>
            <person name="Tovar-Ramirez D."/>
        </authorList>
    </citation>
    <scope>NUCLEOTIDE SEQUENCE</scope>
    <source>
        <tissue evidence="4">Salivary gland</tissue>
    </source>
</reference>